<accession>A0A0F9JIZ4</accession>
<organism evidence="2">
    <name type="scientific">marine sediment metagenome</name>
    <dbReference type="NCBI Taxonomy" id="412755"/>
    <lineage>
        <taxon>unclassified sequences</taxon>
        <taxon>metagenomes</taxon>
        <taxon>ecological metagenomes</taxon>
    </lineage>
</organism>
<comment type="caution">
    <text evidence="2">The sequence shown here is derived from an EMBL/GenBank/DDBJ whole genome shotgun (WGS) entry which is preliminary data.</text>
</comment>
<dbReference type="EMBL" id="LAZR01011330">
    <property type="protein sequence ID" value="KKM62281.1"/>
    <property type="molecule type" value="Genomic_DNA"/>
</dbReference>
<protein>
    <submittedName>
        <fullName evidence="2">Uncharacterized protein</fullName>
    </submittedName>
</protein>
<sequence>MTIKHLGAATRGGLITSGQDDKENTSNDLDDLNSDAMNATSTLDVTAGGTFNLNTPQGNLDTYLGSSLVRITGTPGAAVTIIVPDGATGKRIAFANETSQNATINTVTGATPTVSVPASAVKRLQVRGIEFTVTADDADATGALLADGTIPATGPFVWADKELARASLKDYSEEKFVAVAAATIDLDAEDGNVHEVEMDQDTTFTFSNPSPTGSMSSFTVILKQDSTGGWDPTWPASVDWENGTPPVVPTAANSRHMFSFMTVDAGTIHYGFLGGLSFA</sequence>
<proteinExistence type="predicted"/>
<evidence type="ECO:0000256" key="1">
    <source>
        <dbReference type="SAM" id="MobiDB-lite"/>
    </source>
</evidence>
<dbReference type="AlphaFoldDB" id="A0A0F9JIZ4"/>
<gene>
    <name evidence="2" type="ORF">LCGC14_1523270</name>
</gene>
<feature type="region of interest" description="Disordered" evidence="1">
    <location>
        <begin position="1"/>
        <end position="28"/>
    </location>
</feature>
<evidence type="ECO:0000313" key="2">
    <source>
        <dbReference type="EMBL" id="KKM62281.1"/>
    </source>
</evidence>
<name>A0A0F9JIZ4_9ZZZZ</name>
<reference evidence="2" key="1">
    <citation type="journal article" date="2015" name="Nature">
        <title>Complex archaea that bridge the gap between prokaryotes and eukaryotes.</title>
        <authorList>
            <person name="Spang A."/>
            <person name="Saw J.H."/>
            <person name="Jorgensen S.L."/>
            <person name="Zaremba-Niedzwiedzka K."/>
            <person name="Martijn J."/>
            <person name="Lind A.E."/>
            <person name="van Eijk R."/>
            <person name="Schleper C."/>
            <person name="Guy L."/>
            <person name="Ettema T.J."/>
        </authorList>
    </citation>
    <scope>NUCLEOTIDE SEQUENCE</scope>
</reference>